<dbReference type="Proteomes" id="UP000831701">
    <property type="component" value="Chromosome 22"/>
</dbReference>
<organism evidence="1 2">
    <name type="scientific">Scortum barcoo</name>
    <name type="common">barcoo grunter</name>
    <dbReference type="NCBI Taxonomy" id="214431"/>
    <lineage>
        <taxon>Eukaryota</taxon>
        <taxon>Metazoa</taxon>
        <taxon>Chordata</taxon>
        <taxon>Craniata</taxon>
        <taxon>Vertebrata</taxon>
        <taxon>Euteleostomi</taxon>
        <taxon>Actinopterygii</taxon>
        <taxon>Neopterygii</taxon>
        <taxon>Teleostei</taxon>
        <taxon>Neoteleostei</taxon>
        <taxon>Acanthomorphata</taxon>
        <taxon>Eupercaria</taxon>
        <taxon>Centrarchiformes</taxon>
        <taxon>Terapontoidei</taxon>
        <taxon>Terapontidae</taxon>
        <taxon>Scortum</taxon>
    </lineage>
</organism>
<name>A0ACB8VJ35_9TELE</name>
<reference evidence="1" key="1">
    <citation type="submission" date="2022-04" db="EMBL/GenBank/DDBJ databases">
        <title>Jade perch genome.</title>
        <authorList>
            <person name="Chao B."/>
        </authorList>
    </citation>
    <scope>NUCLEOTIDE SEQUENCE</scope>
    <source>
        <strain evidence="1">CB-2022</strain>
    </source>
</reference>
<accession>A0ACB8VJ35</accession>
<evidence type="ECO:0000313" key="2">
    <source>
        <dbReference type="Proteomes" id="UP000831701"/>
    </source>
</evidence>
<dbReference type="EMBL" id="CM041552">
    <property type="protein sequence ID" value="KAI3354548.1"/>
    <property type="molecule type" value="Genomic_DNA"/>
</dbReference>
<protein>
    <submittedName>
        <fullName evidence="1">Uncharacterized protein</fullName>
    </submittedName>
</protein>
<evidence type="ECO:0000313" key="1">
    <source>
        <dbReference type="EMBL" id="KAI3354548.1"/>
    </source>
</evidence>
<gene>
    <name evidence="1" type="ORF">L3Q82_019057</name>
</gene>
<proteinExistence type="predicted"/>
<comment type="caution">
    <text evidence="1">The sequence shown here is derived from an EMBL/GenBank/DDBJ whole genome shotgun (WGS) entry which is preliminary data.</text>
</comment>
<sequence>MSDLSQVAVYSDSSDIYKFHIHFFLFCFLQNVFCNPAFELEGEREDRVEGFRTSSSTPEPIKPPAASLGWGLFGVCVMRLRGPGCGWGVLVVSAAALLLLAALGLVLALILTQIKGQAVEDQLLSTNPPDLLSAGDGASHTLPTIPANRSQLDSTATPEPTRILPSETRCGGVLTDSEGSFSSPNHPGSYPPNLLCVWVIRVPPPSLVQIHVSSLTVEGPSPCLFDWLEVQEQIEQSSVVIRFCGNVAPPTVNTNSSTVWVTFRSDSSITGSGFTAQYRAILPGHKSCSREEFMCDRGRCLLPVSVCDGHPNCRDQTDEVNCSHKHKECGGQETGTYGSISSPNHPRPYPHQQLCIWHISVEEGHVITLSFRNFSLETQDVCEFDYVEVHDSGDTGAGRVLGRFCGTTFPPDLTSSGPHMTVVFVADEGVADSGFNATYQAVSVLDRTCGPSQFACSTGECLHQQWLCDGWNDCSDGADEQGCGNSTYPPFTISCEFIEVEMCQGLSYNLTSFPNIWLSIADQREAATLLQQYRCNSKNQMLTWLLQRQKPEEGDDDDDNNDDNDEDDGWTKWLWMGVSEISADDFHSPSSYSNGGPDLQEAQLLRLRAAQHHMASAWSEEETFVCSVCLDTLKDPATLPCGHSYCLACIQSHWDKGGSKGQYSCPQCRQVFNPRPPLAKSTVLVEAMEKLRTSSLKHNLSAAASSAPPSLPVYLEVLPDAGPRQGSMYPQLPTVDPRPCPRHNRPLDLFCHDDKECVCEVCCQQGHEGHRVLRPQEERKERQKVLVQMQADMQKRIQETDKKLKEIPHVFLQHKALVQALQQESTDVFSELVKNVNLTGTQVGELLSTHETSLGSQVEGQINRLEQEVAQLNWRSEELSRLADLQDDICFLKNFLIMEPLGPTGATGESLSQEAMVDSIRSTLKELQESIQDLCKASLAKIVTIGQYFSFQPFPSFPLSLLLQVVRTFLFFAVNHDPTASLPNGTTAAGPPAANDNVQVTAQSTGTVSQTPLVQHKHVYEVTTDPPPLPRPRPQEHKDSSKSSPLRPACSQASAPPPPSPPTQAQASSVTKVGLVNPEPKTREELLK</sequence>
<keyword evidence="2" id="KW-1185">Reference proteome</keyword>